<dbReference type="GO" id="GO:0047172">
    <property type="term" value="F:shikimate O-hydroxycinnamoyltransferase activity"/>
    <property type="evidence" value="ECO:0007669"/>
    <property type="project" value="UniProtKB-EC"/>
</dbReference>
<dbReference type="STRING" id="1088818.A0A2H9ZU22"/>
<evidence type="ECO:0000313" key="5">
    <source>
        <dbReference type="Proteomes" id="UP000236161"/>
    </source>
</evidence>
<name>A0A2H9ZU22_9ASPA</name>
<dbReference type="AlphaFoldDB" id="A0A2H9ZU22"/>
<reference evidence="4 5" key="1">
    <citation type="journal article" date="2017" name="Nature">
        <title>The Apostasia genome and the evolution of orchids.</title>
        <authorList>
            <person name="Zhang G.Q."/>
            <person name="Liu K.W."/>
            <person name="Li Z."/>
            <person name="Lohaus R."/>
            <person name="Hsiao Y.Y."/>
            <person name="Niu S.C."/>
            <person name="Wang J.Y."/>
            <person name="Lin Y.C."/>
            <person name="Xu Q."/>
            <person name="Chen L.J."/>
            <person name="Yoshida K."/>
            <person name="Fujiwara S."/>
            <person name="Wang Z.W."/>
            <person name="Zhang Y.Q."/>
            <person name="Mitsuda N."/>
            <person name="Wang M."/>
            <person name="Liu G.H."/>
            <person name="Pecoraro L."/>
            <person name="Huang H.X."/>
            <person name="Xiao X.J."/>
            <person name="Lin M."/>
            <person name="Wu X.Y."/>
            <person name="Wu W.L."/>
            <person name="Chen Y.Y."/>
            <person name="Chang S.B."/>
            <person name="Sakamoto S."/>
            <person name="Ohme-Takagi M."/>
            <person name="Yagi M."/>
            <person name="Zeng S.J."/>
            <person name="Shen C.Y."/>
            <person name="Yeh C.M."/>
            <person name="Luo Y.B."/>
            <person name="Tsai W.C."/>
            <person name="Van de Peer Y."/>
            <person name="Liu Z.J."/>
        </authorList>
    </citation>
    <scope>NUCLEOTIDE SEQUENCE [LARGE SCALE GENOMIC DNA]</scope>
    <source>
        <strain evidence="5">cv. Shenzhen</strain>
        <tissue evidence="4">Stem</tissue>
    </source>
</reference>
<keyword evidence="5" id="KW-1185">Reference proteome</keyword>
<evidence type="ECO:0000313" key="4">
    <source>
        <dbReference type="EMBL" id="PKA46786.1"/>
    </source>
</evidence>
<evidence type="ECO:0000256" key="1">
    <source>
        <dbReference type="ARBA" id="ARBA00009861"/>
    </source>
</evidence>
<keyword evidence="2 4" id="KW-0808">Transferase</keyword>
<gene>
    <name evidence="4" type="primary">HST</name>
    <name evidence="4" type="ORF">AXF42_Ash015680</name>
</gene>
<dbReference type="InterPro" id="IPR023213">
    <property type="entry name" value="CAT-like_dom_sf"/>
</dbReference>
<dbReference type="EC" id="2.3.1.133" evidence="4"/>
<dbReference type="Proteomes" id="UP000236161">
    <property type="component" value="Unassembled WGS sequence"/>
</dbReference>
<accession>A0A2H9ZU22</accession>
<sequence length="444" mass="47857">MGMAEGVEIVEKGLVLPGEATPPDDIFLSNLDHLVARAHTPTVYFYRRPAEAGAGFFSPALLRETLARALVPFYPLAGRLAAGADGRIRIRCTGDGALFVVARSVSVLDDFGDFSPSDRLRRLLVPSVDVAGDADTPLVMLQLTFFRCGGVCLGAAVHHAAADGLGALHFVNSWANITGGHGIPEAPVLDRTVFRTRSPLSVTSNHVEYSQNPSPAAAAAAERPFESTILKLSKKQLFILKASSSTSNKPLSTFKAVVAYTWRCACVARGLGPENPTRLYMTADARTRLRQPLPASYLGNAIFRTSADASVGELLSNPLCGAAKIDDATKRLDDEFVRSLVDYLEDKVGAAGLRKGSWVMPATDLWVISWLGLPIYEADFGWGKPFYMGRACLQFSGLVYIVPSSPAEEDVGMSLVVALESGNMGRFKEVFYEDLKHVAEDSNL</sequence>
<protein>
    <submittedName>
        <fullName evidence="4">Shikimate O-hydroxycinnamoyltransferase</fullName>
        <ecNumber evidence="4">2.3.1.133</ecNumber>
    </submittedName>
</protein>
<dbReference type="PANTHER" id="PTHR31642:SF138">
    <property type="entry name" value="PUTRESCINE HYDROXYCINNAMOYLTRANSFERASE 1"/>
    <property type="match status" value="1"/>
</dbReference>
<dbReference type="Gene3D" id="3.30.559.10">
    <property type="entry name" value="Chloramphenicol acetyltransferase-like domain"/>
    <property type="match status" value="2"/>
</dbReference>
<dbReference type="Pfam" id="PF02458">
    <property type="entry name" value="Transferase"/>
    <property type="match status" value="1"/>
</dbReference>
<comment type="similarity">
    <text evidence="1">Belongs to the plant acyltransferase family.</text>
</comment>
<dbReference type="OrthoDB" id="671439at2759"/>
<evidence type="ECO:0000256" key="3">
    <source>
        <dbReference type="ARBA" id="ARBA00023315"/>
    </source>
</evidence>
<dbReference type="EMBL" id="KZ453894">
    <property type="protein sequence ID" value="PKA46786.1"/>
    <property type="molecule type" value="Genomic_DNA"/>
</dbReference>
<organism evidence="4 5">
    <name type="scientific">Apostasia shenzhenica</name>
    <dbReference type="NCBI Taxonomy" id="1088818"/>
    <lineage>
        <taxon>Eukaryota</taxon>
        <taxon>Viridiplantae</taxon>
        <taxon>Streptophyta</taxon>
        <taxon>Embryophyta</taxon>
        <taxon>Tracheophyta</taxon>
        <taxon>Spermatophyta</taxon>
        <taxon>Magnoliopsida</taxon>
        <taxon>Liliopsida</taxon>
        <taxon>Asparagales</taxon>
        <taxon>Orchidaceae</taxon>
        <taxon>Apostasioideae</taxon>
        <taxon>Apostasia</taxon>
    </lineage>
</organism>
<dbReference type="PANTHER" id="PTHR31642">
    <property type="entry name" value="TRICHOTHECENE 3-O-ACETYLTRANSFERASE"/>
    <property type="match status" value="1"/>
</dbReference>
<dbReference type="FunFam" id="3.30.559.10:FF:000008">
    <property type="entry name" value="Tryptamine hydroxycinnamoyl transferase"/>
    <property type="match status" value="1"/>
</dbReference>
<dbReference type="InterPro" id="IPR050317">
    <property type="entry name" value="Plant_Fungal_Acyltransferase"/>
</dbReference>
<keyword evidence="3 4" id="KW-0012">Acyltransferase</keyword>
<proteinExistence type="inferred from homology"/>
<evidence type="ECO:0000256" key="2">
    <source>
        <dbReference type="ARBA" id="ARBA00022679"/>
    </source>
</evidence>